<evidence type="ECO:0000259" key="7">
    <source>
        <dbReference type="Pfam" id="PF04116"/>
    </source>
</evidence>
<dbReference type="GO" id="GO:0016020">
    <property type="term" value="C:membrane"/>
    <property type="evidence" value="ECO:0007669"/>
    <property type="project" value="UniProtKB-SubCell"/>
</dbReference>
<reference evidence="8 9" key="1">
    <citation type="submission" date="2021-07" db="EMBL/GenBank/DDBJ databases">
        <title>The Aristolochia fimbriata genome: insights into angiosperm evolution, floral development and chemical biosynthesis.</title>
        <authorList>
            <person name="Jiao Y."/>
        </authorList>
    </citation>
    <scope>NUCLEOTIDE SEQUENCE [LARGE SCALE GENOMIC DNA]</scope>
    <source>
        <strain evidence="8">IBCAS-2021</strain>
        <tissue evidence="8">Leaf</tissue>
    </source>
</reference>
<keyword evidence="4 6" id="KW-1133">Transmembrane helix</keyword>
<name>A0AAV7E999_ARIFI</name>
<feature type="transmembrane region" description="Helical" evidence="6">
    <location>
        <begin position="272"/>
        <end position="291"/>
    </location>
</feature>
<evidence type="ECO:0000256" key="3">
    <source>
        <dbReference type="ARBA" id="ARBA00022692"/>
    </source>
</evidence>
<dbReference type="PANTHER" id="PTHR11863">
    <property type="entry name" value="STEROL DESATURASE"/>
    <property type="match status" value="1"/>
</dbReference>
<accession>A0AAV7E999</accession>
<dbReference type="GO" id="GO:0005506">
    <property type="term" value="F:iron ion binding"/>
    <property type="evidence" value="ECO:0007669"/>
    <property type="project" value="InterPro"/>
</dbReference>
<feature type="transmembrane region" description="Helical" evidence="6">
    <location>
        <begin position="119"/>
        <end position="143"/>
    </location>
</feature>
<feature type="transmembrane region" description="Helical" evidence="6">
    <location>
        <begin position="57"/>
        <end position="83"/>
    </location>
</feature>
<protein>
    <recommendedName>
        <fullName evidence="7">Fatty acid hydroxylase domain-containing protein</fullName>
    </recommendedName>
</protein>
<dbReference type="InterPro" id="IPR006694">
    <property type="entry name" value="Fatty_acid_hydroxylase"/>
</dbReference>
<dbReference type="GO" id="GO:0008610">
    <property type="term" value="P:lipid biosynthetic process"/>
    <property type="evidence" value="ECO:0007669"/>
    <property type="project" value="InterPro"/>
</dbReference>
<keyword evidence="3 6" id="KW-0812">Transmembrane</keyword>
<feature type="domain" description="Fatty acid hydroxylase" evidence="7">
    <location>
        <begin position="215"/>
        <end position="349"/>
    </location>
</feature>
<evidence type="ECO:0000256" key="4">
    <source>
        <dbReference type="ARBA" id="ARBA00022989"/>
    </source>
</evidence>
<keyword evidence="5 6" id="KW-0472">Membrane</keyword>
<sequence>MLSWTWSVSPSLFAAGPALPLSLFVGEFLFEAIQFAPERQSPRWVLGIVQPAADSSVFVSLSLSLSLALACGGGGGGCGAGGARMLPYETMQEAEAALGRELTFAERLWFWYSAQASDFWLYCHNIAFLLLVFTLAPLPIVFLERKRARALKNYKLQPKVHVPSQTMIRCYKEVMQTFICVVGPLQLISFPTVKFVGIRTSLPLPSGWEIFFQLLVYFLIEDYGNYWIHRLLHCKWGYEKIHRVHHEFTAPIGFAAPYAHWAEVLILGIPSFAGPALVPGHMVTFWLWMILRQMEAIETHSGYDFPLSPTKYIPFYGGAEYHDYHHYVGGQSQSNFASVFTYCDFLYGTDKGYRYQKEHLAKLREQWRKGEENGLHEDSDEKTK</sequence>
<comment type="subcellular location">
    <subcellularLocation>
        <location evidence="1">Membrane</location>
    </subcellularLocation>
</comment>
<evidence type="ECO:0000256" key="2">
    <source>
        <dbReference type="ARBA" id="ARBA00009324"/>
    </source>
</evidence>
<dbReference type="InterPro" id="IPR050307">
    <property type="entry name" value="Sterol_Desaturase_Related"/>
</dbReference>
<gene>
    <name evidence="8" type="ORF">H6P81_016728</name>
</gene>
<evidence type="ECO:0000256" key="1">
    <source>
        <dbReference type="ARBA" id="ARBA00004370"/>
    </source>
</evidence>
<organism evidence="8 9">
    <name type="scientific">Aristolochia fimbriata</name>
    <name type="common">White veined hardy Dutchman's pipe vine</name>
    <dbReference type="NCBI Taxonomy" id="158543"/>
    <lineage>
        <taxon>Eukaryota</taxon>
        <taxon>Viridiplantae</taxon>
        <taxon>Streptophyta</taxon>
        <taxon>Embryophyta</taxon>
        <taxon>Tracheophyta</taxon>
        <taxon>Spermatophyta</taxon>
        <taxon>Magnoliopsida</taxon>
        <taxon>Magnoliidae</taxon>
        <taxon>Piperales</taxon>
        <taxon>Aristolochiaceae</taxon>
        <taxon>Aristolochia</taxon>
    </lineage>
</organism>
<dbReference type="GO" id="GO:0016491">
    <property type="term" value="F:oxidoreductase activity"/>
    <property type="evidence" value="ECO:0007669"/>
    <property type="project" value="InterPro"/>
</dbReference>
<feature type="transmembrane region" description="Helical" evidence="6">
    <location>
        <begin position="12"/>
        <end position="36"/>
    </location>
</feature>
<evidence type="ECO:0000256" key="6">
    <source>
        <dbReference type="SAM" id="Phobius"/>
    </source>
</evidence>
<proteinExistence type="inferred from homology"/>
<evidence type="ECO:0000313" key="9">
    <source>
        <dbReference type="Proteomes" id="UP000825729"/>
    </source>
</evidence>
<dbReference type="Proteomes" id="UP000825729">
    <property type="component" value="Unassembled WGS sequence"/>
</dbReference>
<comment type="caution">
    <text evidence="8">The sequence shown here is derived from an EMBL/GenBank/DDBJ whole genome shotgun (WGS) entry which is preliminary data.</text>
</comment>
<dbReference type="Pfam" id="PF04116">
    <property type="entry name" value="FA_hydroxylase"/>
    <property type="match status" value="1"/>
</dbReference>
<comment type="similarity">
    <text evidence="2">Belongs to the sterol desaturase family.</text>
</comment>
<keyword evidence="9" id="KW-1185">Reference proteome</keyword>
<dbReference type="EMBL" id="JAINDJ010000006">
    <property type="protein sequence ID" value="KAG9445388.1"/>
    <property type="molecule type" value="Genomic_DNA"/>
</dbReference>
<dbReference type="AlphaFoldDB" id="A0AAV7E999"/>
<evidence type="ECO:0000256" key="5">
    <source>
        <dbReference type="ARBA" id="ARBA00023136"/>
    </source>
</evidence>
<evidence type="ECO:0000313" key="8">
    <source>
        <dbReference type="EMBL" id="KAG9445388.1"/>
    </source>
</evidence>